<dbReference type="RefSeq" id="WP_023496390.1">
    <property type="nucleotide sequence ID" value="NZ_AYLO01000152.1"/>
</dbReference>
<evidence type="ECO:0000313" key="2">
    <source>
        <dbReference type="Proteomes" id="UP000017842"/>
    </source>
</evidence>
<dbReference type="Proteomes" id="UP000017842">
    <property type="component" value="Unassembled WGS sequence"/>
</dbReference>
<evidence type="ECO:0000313" key="1">
    <source>
        <dbReference type="EMBL" id="ESS67383.1"/>
    </source>
</evidence>
<keyword evidence="2" id="KW-1185">Reference proteome</keyword>
<dbReference type="EMBL" id="AYLO01000152">
    <property type="protein sequence ID" value="ESS67383.1"/>
    <property type="molecule type" value="Genomic_DNA"/>
</dbReference>
<organism evidence="1 2">
    <name type="scientific">Methyloglobulus morosus KoM1</name>
    <dbReference type="NCBI Taxonomy" id="1116472"/>
    <lineage>
        <taxon>Bacteria</taxon>
        <taxon>Pseudomonadati</taxon>
        <taxon>Pseudomonadota</taxon>
        <taxon>Gammaproteobacteria</taxon>
        <taxon>Methylococcales</taxon>
        <taxon>Methylococcaceae</taxon>
        <taxon>Methyloglobulus</taxon>
    </lineage>
</organism>
<name>V5BS29_9GAMM</name>
<dbReference type="AlphaFoldDB" id="V5BS29"/>
<dbReference type="OrthoDB" id="5574119at2"/>
<protein>
    <submittedName>
        <fullName evidence="1">Uncharacterized protein</fullName>
    </submittedName>
</protein>
<gene>
    <name evidence="1" type="ORF">MGMO_167c00040</name>
</gene>
<comment type="caution">
    <text evidence="1">The sequence shown here is derived from an EMBL/GenBank/DDBJ whole genome shotgun (WGS) entry which is preliminary data.</text>
</comment>
<reference evidence="1 2" key="1">
    <citation type="journal article" date="2013" name="Genome Announc.">
        <title>Draft Genome Sequence of the Methanotrophic Gammaproteobacterium Methyloglobulus morosus DSM 22980 Strain KoM1.</title>
        <authorList>
            <person name="Poehlein A."/>
            <person name="Deutzmann J.S."/>
            <person name="Daniel R."/>
            <person name="Simeonova D.D."/>
        </authorList>
    </citation>
    <scope>NUCLEOTIDE SEQUENCE [LARGE SCALE GENOMIC DNA]</scope>
    <source>
        <strain evidence="1 2">KoM1</strain>
    </source>
</reference>
<accession>V5BS29</accession>
<proteinExistence type="predicted"/>
<sequence>MKATNKTKTPEAEQHISFDALCHGFEGGRFYGLEYILEDFFQNTPVKPPTPAHPGIDWFGLHQ</sequence>